<dbReference type="AlphaFoldDB" id="A0A644SK60"/>
<organism evidence="1">
    <name type="scientific">bioreactor metagenome</name>
    <dbReference type="NCBI Taxonomy" id="1076179"/>
    <lineage>
        <taxon>unclassified sequences</taxon>
        <taxon>metagenomes</taxon>
        <taxon>ecological metagenomes</taxon>
    </lineage>
</organism>
<evidence type="ECO:0000313" key="1">
    <source>
        <dbReference type="EMBL" id="MPL55029.1"/>
    </source>
</evidence>
<accession>A0A644SK60</accession>
<comment type="caution">
    <text evidence="1">The sequence shown here is derived from an EMBL/GenBank/DDBJ whole genome shotgun (WGS) entry which is preliminary data.</text>
</comment>
<gene>
    <name evidence="1" type="ORF">SDC9_00496</name>
</gene>
<dbReference type="EMBL" id="VSSQ01000001">
    <property type="protein sequence ID" value="MPL55029.1"/>
    <property type="molecule type" value="Genomic_DNA"/>
</dbReference>
<proteinExistence type="predicted"/>
<sequence>MKIKDLNGCTIEFTNLNEAIQITRRYKQYEHQNKGFSELDKKLNRYWTDLYEKLSRMKNNMSTDKNI</sequence>
<protein>
    <submittedName>
        <fullName evidence="1">Uncharacterized protein</fullName>
    </submittedName>
</protein>
<reference evidence="1" key="1">
    <citation type="submission" date="2019-08" db="EMBL/GenBank/DDBJ databases">
        <authorList>
            <person name="Kucharzyk K."/>
            <person name="Murdoch R.W."/>
            <person name="Higgins S."/>
            <person name="Loffler F."/>
        </authorList>
    </citation>
    <scope>NUCLEOTIDE SEQUENCE</scope>
</reference>
<name>A0A644SK60_9ZZZZ</name>